<evidence type="ECO:0000256" key="2">
    <source>
        <dbReference type="ARBA" id="ARBA00023125"/>
    </source>
</evidence>
<evidence type="ECO:0000259" key="4">
    <source>
        <dbReference type="PROSITE" id="PS01124"/>
    </source>
</evidence>
<name>A0A7X4RWM7_9VIBR</name>
<dbReference type="EMBL" id="WEKT01000058">
    <property type="protein sequence ID" value="MZI95512.1"/>
    <property type="molecule type" value="Genomic_DNA"/>
</dbReference>
<dbReference type="Proteomes" id="UP000462621">
    <property type="component" value="Unassembled WGS sequence"/>
</dbReference>
<dbReference type="GO" id="GO:0003700">
    <property type="term" value="F:DNA-binding transcription factor activity"/>
    <property type="evidence" value="ECO:0007669"/>
    <property type="project" value="InterPro"/>
</dbReference>
<evidence type="ECO:0000313" key="6">
    <source>
        <dbReference type="Proteomes" id="UP000462621"/>
    </source>
</evidence>
<feature type="domain" description="HTH araC/xylS-type" evidence="4">
    <location>
        <begin position="152"/>
        <end position="257"/>
    </location>
</feature>
<dbReference type="PANTHER" id="PTHR46796:SF13">
    <property type="entry name" value="HTH-TYPE TRANSCRIPTIONAL ACTIVATOR RHAS"/>
    <property type="match status" value="1"/>
</dbReference>
<dbReference type="GO" id="GO:0043565">
    <property type="term" value="F:sequence-specific DNA binding"/>
    <property type="evidence" value="ECO:0007669"/>
    <property type="project" value="InterPro"/>
</dbReference>
<sequence>MDKMPRYFSHKEKVPEPLSDVYSHFYFATNDSEQAVINTFVPHFKVMLIFSLGTPISIHLQGQPPLVIEHYFMLGPVKKTFEYCMQPKSSITVINFNHEGFHRLFGTGSVDTDLLAVDNNCFLTMWQTLQTLPTLADSTQYLLSVAEKYLSHQNALNLEINPTQKATDVIKQLAQQQGKNRRTLQMQYKKRLGFSAQEFDRYQRFVKTIELIQQHTSANNIPHWADVVFECGYYDQSHLIRDFQHFLSMTPSQYLAIQQQICLAQK</sequence>
<keyword evidence="2" id="KW-0238">DNA-binding</keyword>
<dbReference type="SMART" id="SM00342">
    <property type="entry name" value="HTH_ARAC"/>
    <property type="match status" value="1"/>
</dbReference>
<dbReference type="SUPFAM" id="SSF46689">
    <property type="entry name" value="Homeodomain-like"/>
    <property type="match status" value="1"/>
</dbReference>
<organism evidence="5 6">
    <name type="scientific">Vibrio eleionomae</name>
    <dbReference type="NCBI Taxonomy" id="2653505"/>
    <lineage>
        <taxon>Bacteria</taxon>
        <taxon>Pseudomonadati</taxon>
        <taxon>Pseudomonadota</taxon>
        <taxon>Gammaproteobacteria</taxon>
        <taxon>Vibrionales</taxon>
        <taxon>Vibrionaceae</taxon>
        <taxon>Vibrio</taxon>
    </lineage>
</organism>
<evidence type="ECO:0000256" key="1">
    <source>
        <dbReference type="ARBA" id="ARBA00023015"/>
    </source>
</evidence>
<dbReference type="InterPro" id="IPR018060">
    <property type="entry name" value="HTH_AraC"/>
</dbReference>
<dbReference type="AlphaFoldDB" id="A0A7X4RWM7"/>
<keyword evidence="1" id="KW-0805">Transcription regulation</keyword>
<dbReference type="InterPro" id="IPR009057">
    <property type="entry name" value="Homeodomain-like_sf"/>
</dbReference>
<keyword evidence="3" id="KW-0804">Transcription</keyword>
<keyword evidence="6" id="KW-1185">Reference proteome</keyword>
<reference evidence="5 6" key="1">
    <citation type="submission" date="2019-10" db="EMBL/GenBank/DDBJ databases">
        <title>Vibrio sp. nov. isolated from a shrimp pond.</title>
        <authorList>
            <person name="Gomez-Gil B."/>
            <person name="Enciso-Ibarra J."/>
            <person name="Enciso-Ibarra K."/>
            <person name="Bolan-Mejia C."/>
        </authorList>
    </citation>
    <scope>NUCLEOTIDE SEQUENCE [LARGE SCALE GENOMIC DNA]</scope>
    <source>
        <strain evidence="5 6">CAIM 722</strain>
    </source>
</reference>
<dbReference type="InterPro" id="IPR050204">
    <property type="entry name" value="AraC_XylS_family_regulators"/>
</dbReference>
<protein>
    <submittedName>
        <fullName evidence="5">AraC family transcriptional regulator</fullName>
    </submittedName>
</protein>
<gene>
    <name evidence="5" type="ORF">F9817_20240</name>
</gene>
<accession>A0A7X4RWM7</accession>
<evidence type="ECO:0000256" key="3">
    <source>
        <dbReference type="ARBA" id="ARBA00023163"/>
    </source>
</evidence>
<dbReference type="Pfam" id="PF12833">
    <property type="entry name" value="HTH_18"/>
    <property type="match status" value="1"/>
</dbReference>
<dbReference type="RefSeq" id="WP_161157999.1">
    <property type="nucleotide sequence ID" value="NZ_WEKT01000058.1"/>
</dbReference>
<dbReference type="PANTHER" id="PTHR46796">
    <property type="entry name" value="HTH-TYPE TRANSCRIPTIONAL ACTIVATOR RHAS-RELATED"/>
    <property type="match status" value="1"/>
</dbReference>
<evidence type="ECO:0000313" key="5">
    <source>
        <dbReference type="EMBL" id="MZI95512.1"/>
    </source>
</evidence>
<comment type="caution">
    <text evidence="5">The sequence shown here is derived from an EMBL/GenBank/DDBJ whole genome shotgun (WGS) entry which is preliminary data.</text>
</comment>
<proteinExistence type="predicted"/>
<dbReference type="PROSITE" id="PS01124">
    <property type="entry name" value="HTH_ARAC_FAMILY_2"/>
    <property type="match status" value="1"/>
</dbReference>
<dbReference type="Gene3D" id="1.10.10.60">
    <property type="entry name" value="Homeodomain-like"/>
    <property type="match status" value="1"/>
</dbReference>